<gene>
    <name evidence="4" type="ORF">QTP70_006800</name>
</gene>
<proteinExistence type="predicted"/>
<dbReference type="Pfam" id="PF00094">
    <property type="entry name" value="VWD"/>
    <property type="match status" value="1"/>
</dbReference>
<protein>
    <recommendedName>
        <fullName evidence="3">VWFD domain-containing protein</fullName>
    </recommendedName>
</protein>
<dbReference type="PANTHER" id="PTHR11339">
    <property type="entry name" value="EXTRACELLULAR MATRIX GLYCOPROTEIN RELATED"/>
    <property type="match status" value="1"/>
</dbReference>
<evidence type="ECO:0000313" key="5">
    <source>
        <dbReference type="Proteomes" id="UP001274896"/>
    </source>
</evidence>
<accession>A0AAE0PWU0</accession>
<dbReference type="SMART" id="SM00832">
    <property type="entry name" value="C8"/>
    <property type="match status" value="1"/>
</dbReference>
<dbReference type="EMBL" id="JAUCMX010000026">
    <property type="protein sequence ID" value="KAK3509606.1"/>
    <property type="molecule type" value="Genomic_DNA"/>
</dbReference>
<dbReference type="Proteomes" id="UP001274896">
    <property type="component" value="Unassembled WGS sequence"/>
</dbReference>
<reference evidence="4" key="1">
    <citation type="submission" date="2023-06" db="EMBL/GenBank/DDBJ databases">
        <title>Male Hemibagrus guttatus genome.</title>
        <authorList>
            <person name="Bian C."/>
        </authorList>
    </citation>
    <scope>NUCLEOTIDE SEQUENCE</scope>
    <source>
        <strain evidence="4">Male_cb2023</strain>
        <tissue evidence="4">Muscle</tissue>
    </source>
</reference>
<evidence type="ECO:0000256" key="2">
    <source>
        <dbReference type="ARBA" id="ARBA00023180"/>
    </source>
</evidence>
<keyword evidence="2" id="KW-0325">Glycoprotein</keyword>
<dbReference type="PROSITE" id="PS51233">
    <property type="entry name" value="VWFD"/>
    <property type="match status" value="1"/>
</dbReference>
<dbReference type="InterPro" id="IPR050780">
    <property type="entry name" value="Mucin_vWF_Thrombospondin_sf"/>
</dbReference>
<dbReference type="PANTHER" id="PTHR11339:SF228">
    <property type="entry name" value="OTOGELIN"/>
    <property type="match status" value="1"/>
</dbReference>
<dbReference type="InterPro" id="IPR001846">
    <property type="entry name" value="VWF_type-D"/>
</dbReference>
<sequence>MLAADPLSPVSKCTWAINQTRPPSSIAPWSSYDAHMPIVGAFGGAQGSECPCSFLGADYSPGDVILTSSDIHVCQHGLFQCDFHPCASMCTVYGDRHYRTFDGLLFDYIGDCKVYLIKSSADVTMSVTAENVDCFESGVICRKSLFISVGQSIIVFDDESGKPPPYSLVVDECTKLICVNGQLILFNKSQSCPYDSSPPNCGLLGFAVLVNGDKCCPKWDCPCRCSVFPDLNVVTFDGNSVALYKAAAYVVTQLMNETVTILVQECLISDSILVWNFTHLCLAALNITHDSKQVLVNRLQRRVPPVTFCEVWVRDAEYVNNPCVALAAYVASCHKFNICIEWRSQDYCPSYNNEVFYTGYAFISAACTDSFGSPRALGEVWKASVDGCCMYRCESDGIVPVEFECSDIPQPVCTRAGEISVSLADDNSCCTQRVCVCNQSACETTSVDCKFGQKMVSYFRQDSCCPQYTCECDPDQCVLDVPVCREDQTLIATRTEGSCCLAYICMCAICSEVIPECADGELLTVEPNSTDRCCPIYHCCK</sequence>
<evidence type="ECO:0000313" key="4">
    <source>
        <dbReference type="EMBL" id="KAK3509606.1"/>
    </source>
</evidence>
<keyword evidence="5" id="KW-1185">Reference proteome</keyword>
<organism evidence="4 5">
    <name type="scientific">Hemibagrus guttatus</name>
    <dbReference type="NCBI Taxonomy" id="175788"/>
    <lineage>
        <taxon>Eukaryota</taxon>
        <taxon>Metazoa</taxon>
        <taxon>Chordata</taxon>
        <taxon>Craniata</taxon>
        <taxon>Vertebrata</taxon>
        <taxon>Euteleostomi</taxon>
        <taxon>Actinopterygii</taxon>
        <taxon>Neopterygii</taxon>
        <taxon>Teleostei</taxon>
        <taxon>Ostariophysi</taxon>
        <taxon>Siluriformes</taxon>
        <taxon>Bagridae</taxon>
        <taxon>Hemibagrus</taxon>
    </lineage>
</organism>
<name>A0AAE0PWU0_9TELE</name>
<comment type="caution">
    <text evidence="4">The sequence shown here is derived from an EMBL/GenBank/DDBJ whole genome shotgun (WGS) entry which is preliminary data.</text>
</comment>
<keyword evidence="1" id="KW-1015">Disulfide bond</keyword>
<dbReference type="InterPro" id="IPR014853">
    <property type="entry name" value="VWF/SSPO/ZAN-like_Cys-rich_dom"/>
</dbReference>
<feature type="domain" description="VWFD" evidence="3">
    <location>
        <begin position="88"/>
        <end position="162"/>
    </location>
</feature>
<evidence type="ECO:0000259" key="3">
    <source>
        <dbReference type="PROSITE" id="PS51233"/>
    </source>
</evidence>
<evidence type="ECO:0000256" key="1">
    <source>
        <dbReference type="ARBA" id="ARBA00023157"/>
    </source>
</evidence>
<dbReference type="GO" id="GO:0031012">
    <property type="term" value="C:extracellular matrix"/>
    <property type="evidence" value="ECO:0007669"/>
    <property type="project" value="TreeGrafter"/>
</dbReference>
<dbReference type="AlphaFoldDB" id="A0AAE0PWU0"/>
<dbReference type="GO" id="GO:0005615">
    <property type="term" value="C:extracellular space"/>
    <property type="evidence" value="ECO:0007669"/>
    <property type="project" value="TreeGrafter"/>
</dbReference>